<proteinExistence type="predicted"/>
<dbReference type="GO" id="GO:0003677">
    <property type="term" value="F:DNA binding"/>
    <property type="evidence" value="ECO:0007669"/>
    <property type="project" value="UniProtKB-KW"/>
</dbReference>
<feature type="region of interest" description="Disordered" evidence="2">
    <location>
        <begin position="207"/>
        <end position="239"/>
    </location>
</feature>
<feature type="region of interest" description="Disordered" evidence="2">
    <location>
        <begin position="438"/>
        <end position="460"/>
    </location>
</feature>
<dbReference type="InterPro" id="IPR018586">
    <property type="entry name" value="Brinker_DNA-bd"/>
</dbReference>
<feature type="region of interest" description="Disordered" evidence="2">
    <location>
        <begin position="542"/>
        <end position="590"/>
    </location>
</feature>
<gene>
    <name evidence="4" type="primary">PHLDB2</name>
    <name evidence="4" type="ORF">g.60671</name>
</gene>
<dbReference type="EMBL" id="GBYB01002693">
    <property type="protein sequence ID" value="JAG72460.1"/>
    <property type="molecule type" value="Transcribed_RNA"/>
</dbReference>
<evidence type="ECO:0000313" key="4">
    <source>
        <dbReference type="EMBL" id="JAG72460.1"/>
    </source>
</evidence>
<feature type="compositionally biased region" description="Low complexity" evidence="2">
    <location>
        <begin position="557"/>
        <end position="567"/>
    </location>
</feature>
<feature type="region of interest" description="Disordered" evidence="2">
    <location>
        <begin position="827"/>
        <end position="849"/>
    </location>
</feature>
<dbReference type="AlphaFoldDB" id="A0A0C9PNI9"/>
<name>A0A0C9PNI9_9HYME</name>
<evidence type="ECO:0000256" key="1">
    <source>
        <dbReference type="ARBA" id="ARBA00023125"/>
    </source>
</evidence>
<feature type="domain" description="Brinker DNA-binding" evidence="3">
    <location>
        <begin position="590"/>
        <end position="644"/>
    </location>
</feature>
<feature type="compositionally biased region" description="Pro residues" evidence="2">
    <location>
        <begin position="398"/>
        <end position="412"/>
    </location>
</feature>
<feature type="domain" description="Brinker DNA-binding" evidence="3">
    <location>
        <begin position="71"/>
        <end position="127"/>
    </location>
</feature>
<protein>
    <submittedName>
        <fullName evidence="4">PHLDB2 protein</fullName>
    </submittedName>
</protein>
<feature type="compositionally biased region" description="Polar residues" evidence="2">
    <location>
        <begin position="228"/>
        <end position="239"/>
    </location>
</feature>
<dbReference type="Gene3D" id="1.10.10.60">
    <property type="entry name" value="Homeodomain-like"/>
    <property type="match status" value="2"/>
</dbReference>
<feature type="region of interest" description="Disordered" evidence="2">
    <location>
        <begin position="354"/>
        <end position="412"/>
    </location>
</feature>
<dbReference type="Pfam" id="PF09607">
    <property type="entry name" value="BrkDBD"/>
    <property type="match status" value="2"/>
</dbReference>
<dbReference type="InterPro" id="IPR051839">
    <property type="entry name" value="RD_transcriptional_regulator"/>
</dbReference>
<evidence type="ECO:0000259" key="3">
    <source>
        <dbReference type="Pfam" id="PF09607"/>
    </source>
</evidence>
<accession>A0A0C9PNI9</accession>
<organism evidence="4">
    <name type="scientific">Fopius arisanus</name>
    <dbReference type="NCBI Taxonomy" id="64838"/>
    <lineage>
        <taxon>Eukaryota</taxon>
        <taxon>Metazoa</taxon>
        <taxon>Ecdysozoa</taxon>
        <taxon>Arthropoda</taxon>
        <taxon>Hexapoda</taxon>
        <taxon>Insecta</taxon>
        <taxon>Pterygota</taxon>
        <taxon>Neoptera</taxon>
        <taxon>Endopterygota</taxon>
        <taxon>Hymenoptera</taxon>
        <taxon>Apocrita</taxon>
        <taxon>Ichneumonoidea</taxon>
        <taxon>Braconidae</taxon>
        <taxon>Opiinae</taxon>
        <taxon>Fopius</taxon>
    </lineage>
</organism>
<feature type="region of interest" description="Disordered" evidence="2">
    <location>
        <begin position="129"/>
        <end position="154"/>
    </location>
</feature>
<feature type="compositionally biased region" description="Polar residues" evidence="2">
    <location>
        <begin position="827"/>
        <end position="839"/>
    </location>
</feature>
<evidence type="ECO:0000256" key="2">
    <source>
        <dbReference type="SAM" id="MobiDB-lite"/>
    </source>
</evidence>
<reference evidence="4" key="1">
    <citation type="submission" date="2015-01" db="EMBL/GenBank/DDBJ databases">
        <title>Transcriptome Assembly of Fopius arisanus.</title>
        <authorList>
            <person name="Geib S."/>
        </authorList>
    </citation>
    <scope>NUCLEOTIDE SEQUENCE</scope>
</reference>
<dbReference type="PANTHER" id="PTHR33215:SF13">
    <property type="entry name" value="PROTEIN DISTAL ANTENNA"/>
    <property type="match status" value="1"/>
</dbReference>
<sequence length="950" mass="105344">MREIISWYGIDIVELLKLSSIHVYIVFVRQVMTHGVGGVLSDNNSSAKKVNNNSLMRNHSNQARKTIGVMGSRRIFAAAFKLKVLDSYRSDIECRGNQRATARKYGIHRRQIQKWLQCEKNLRSSCAENGNGSGNGNGNSSGMIESKGFPSVSGVDSSGINVINRVMSKTAETPIVIKSSDKAAGAPAMVASASALNLSLARLHGDELTTRQDPPPHPSSHRTSPTSAQYTHHTSPNSLPAHTLSIDYTEYSNSNIHQLSHGHFDNSCSHSYSIDRSNSPVDRKYNVNHSNTYKQSMCDYRGISDSQLYHQSHNQQTHLASPGSGTYNCPVKHNNRIVEKSVYQNCCHVSSPQAILSSSSSSSHSHRRDVDSPGNESLAPAIKMERASPDSLATPVSPDGPPTSPTTINPPYPVNQHIYMPVRRIATQAVQVGDIHLKTSGHTTSSGPQIHEPVDSNKKDHHTKLMYIKKEEDETIIMKNELSSMCVLTKEIVGDPEENRVITEDTDRSMYNVAVGAKYNTPVMRFSRSSNGLCADTLSPARESTYSDPMSPKDAASICSRSTSSCSDGEVDPMDYSPSHQNPSGDSSRRRSFSLRFKLEVLDAFHRDVILARNQRATARKFGINRRQVQKWLSQETELRGEIALRGGDLRQRLGPLQELPESSVAVDLRTCSTGRDDDAIISEPSSSVYCCDSSFQRLRYYPLISVDPDSPPNSYVFSCCTENYTSSLTSCESELKRFCYPESQGKFYCYSPKEPIDTITPDRLEINSSPSKRTVCTFSLCYDTPSPKRICLDPADIECKKDTCHEPPLQEAPLCLVKEKHFNTPSPLQTDRVTSTVRTPPAPSVNAQSSKNDAILFKPYLDNPVSKPTDEAHNYYQPRQLATITGHDNAIVNNNNCNGICNFNEKPDDYAVELSMRVPVSWRAPSHVPDFSQHIHSAFARYPATPHYI</sequence>
<keyword evidence="1" id="KW-0238">DNA-binding</keyword>
<dbReference type="PANTHER" id="PTHR33215">
    <property type="entry name" value="PROTEIN DISTAL ANTENNA"/>
    <property type="match status" value="1"/>
</dbReference>